<dbReference type="GO" id="GO:0098609">
    <property type="term" value="P:cell-cell adhesion"/>
    <property type="evidence" value="ECO:0007669"/>
    <property type="project" value="TreeGrafter"/>
</dbReference>
<dbReference type="Pfam" id="PF00754">
    <property type="entry name" value="F5_F8_type_C"/>
    <property type="match status" value="1"/>
</dbReference>
<dbReference type="SMART" id="SM00710">
    <property type="entry name" value="PbH1"/>
    <property type="match status" value="10"/>
</dbReference>
<name>A0A1I1XXK7_9BACL</name>
<protein>
    <submittedName>
        <fullName evidence="8">Parallel beta-helix repeat (Two copies)</fullName>
    </submittedName>
</protein>
<dbReference type="InterPro" id="IPR039448">
    <property type="entry name" value="Beta_helix"/>
</dbReference>
<dbReference type="Gene3D" id="2.60.120.260">
    <property type="entry name" value="Galactose-binding domain-like"/>
    <property type="match status" value="2"/>
</dbReference>
<dbReference type="Pfam" id="PF00041">
    <property type="entry name" value="fn3"/>
    <property type="match status" value="2"/>
</dbReference>
<feature type="domain" description="F5/8 type C" evidence="6">
    <location>
        <begin position="1282"/>
        <end position="1429"/>
    </location>
</feature>
<keyword evidence="4" id="KW-1015">Disulfide bond</keyword>
<keyword evidence="3 5" id="KW-0732">Signal</keyword>
<dbReference type="Proteomes" id="UP000183410">
    <property type="component" value="Unassembled WGS sequence"/>
</dbReference>
<dbReference type="InterPro" id="IPR012334">
    <property type="entry name" value="Pectin_lyas_fold"/>
</dbReference>
<feature type="chain" id="PRO_5010180256" evidence="5">
    <location>
        <begin position="31"/>
        <end position="1438"/>
    </location>
</feature>
<dbReference type="InterPro" id="IPR008964">
    <property type="entry name" value="Invasin/intimin_cell_adhesion"/>
</dbReference>
<dbReference type="OrthoDB" id="179999at2"/>
<dbReference type="SUPFAM" id="SSF49373">
    <property type="entry name" value="Invasin/intimin cell-adhesion fragments"/>
    <property type="match status" value="1"/>
</dbReference>
<evidence type="ECO:0000256" key="4">
    <source>
        <dbReference type="ARBA" id="ARBA00023157"/>
    </source>
</evidence>
<dbReference type="PROSITE" id="PS50853">
    <property type="entry name" value="FN3"/>
    <property type="match status" value="2"/>
</dbReference>
<dbReference type="RefSeq" id="WP_082110741.1">
    <property type="nucleotide sequence ID" value="NZ_FONN01000001.1"/>
</dbReference>
<dbReference type="Gene3D" id="2.60.40.10">
    <property type="entry name" value="Immunoglobulins"/>
    <property type="match status" value="2"/>
</dbReference>
<comment type="subcellular location">
    <subcellularLocation>
        <location evidence="1">Secreted</location>
    </subcellularLocation>
</comment>
<keyword evidence="9" id="KW-1185">Reference proteome</keyword>
<dbReference type="PANTHER" id="PTHR44170">
    <property type="entry name" value="PROTEIN SIDEKICK"/>
    <property type="match status" value="1"/>
</dbReference>
<evidence type="ECO:0000313" key="8">
    <source>
        <dbReference type="EMBL" id="SFE11949.1"/>
    </source>
</evidence>
<evidence type="ECO:0000256" key="2">
    <source>
        <dbReference type="ARBA" id="ARBA00022525"/>
    </source>
</evidence>
<sequence length="1438" mass="155688">MTSLIKRSTALLLILSMLFTGLMGSSRVQAEADAESANRIVFEDFENGAPDEFVLDSVSAPYSVVQTDDGNHVYRNFNSSDKQYAYYKKDDLPDDYSVEADISLDSWGGLTPAVPGLLLKYADADNYYEIGYKKSGGSASAKFHIRKRYNNTTSYLAMSAPTSFNTNKVYKVRGEIIGSRIRLYVDEVLLLDVVDSNNPLTSGYPGLFALRTNVDYDNFAVYDATPVEVPEAPSGLSMSEKTSSTVTLRWNPSPSEEVQSYQLFNNGAQVEDATSPVLDSDTDTWSATARNLTPETAYSFTVRSVGSNGLISEDSATVQVTTEEAAVGPEPPFAVHVMETTSTTVKLQWNPLPSSDVSQYVIYNGDSPAVSVSSSTYDANGGLYSALVFNLEPSTEYAFTIRAHTTTELTSVPSNEVIVSTPALSGASATPLTVAGYRASGSDSNIPEYAIDGDIQTRWSAYDDGQWIELDLGSEQLVSYLGVAFYRGDNRRKTIDIEVSNDQTNWTRVYSGDSSGTTIQVEAFGFETVTARYVRVVGRGASEWTSITEIQVYPPHVDGFILSDVEIPPTGPDPDSPIPTKAGLYYADGTPHVPHEAQTVTGSTYNVLDFGADPADNGIDDAQAIRAALAAAALGDEVYIPNGHYQLTSTDKDGVTHFIMKSGVQVRGENQDGVLLVSDHANEQKEFATVEGIVFRMAGQNNIKISNMTITSSWDLNYSTNTSVANPDRGGPKQVIMITSASGKPSYNIMLDGLTIEKFQRTGVVITNSHDVIVENSLFRNATDLAEGGNGYGVSIEGKSKESRLGREDDSRFNVVRNNEFIGPYLRHGTLAHSYTHNNLIENNYYLNSALDAIDFHGEDEYMNEVSGNHIVGGGEAAVGVGNPGATHDAAGPGNYIHNNLIENVKRYGVQVYLGSPDTIIENNTITGFTNAGSQGIRLKNAPGTIVKGNQIVNNTASDFWGIIAMKDDGDPTNAGNGAGIPENIVIQDNHVTGNTNGVMISDGTNIRLSGNEISGNTGSDYENQVAVSELLPATKAASVQKNAQNAPVADLLQIKGGEDSESARSYLQFDLNSIEGKLATAWLYVYGQALESPAGETGAATSLYAVDSNDWDSDTMQWNTYQSPPELGQKLTTVQLNNNGENVWYVFDATVLVQERLDGDRTISLAFAQDADQTGYLTQLYNGPDSSYRPYLRVETYPPVELAAVAVTADRSQLVPGMTTQLHVTGTYNTGSNVSLENADISFISLTPDLVTVDNTGVVTALQAGEATLQAAVVLDGVARTGTFVLNVINNLAITAQLSVDSTLGTNTKDRVLDGSLETRWISNGSQTPYLMLDWTTEQTINQVKLWSGHVPVIGSANWHVRDFDLQFLEDGEWKTIAEVRDNDQDAFLGQYTMLNLENPVVTTALRFHFVRPSWGNGNSNDMMARINEVFVGFVND</sequence>
<organism evidence="8 9">
    <name type="scientific">Paenibacillus algorifonticola</name>
    <dbReference type="NCBI Taxonomy" id="684063"/>
    <lineage>
        <taxon>Bacteria</taxon>
        <taxon>Bacillati</taxon>
        <taxon>Bacillota</taxon>
        <taxon>Bacilli</taxon>
        <taxon>Bacillales</taxon>
        <taxon>Paenibacillaceae</taxon>
        <taxon>Paenibacillus</taxon>
    </lineage>
</organism>
<dbReference type="Pfam" id="PF13229">
    <property type="entry name" value="Beta_helix"/>
    <property type="match status" value="1"/>
</dbReference>
<dbReference type="NCBIfam" id="NF033679">
    <property type="entry name" value="DNRLRE_dom"/>
    <property type="match status" value="1"/>
</dbReference>
<dbReference type="InterPro" id="IPR011050">
    <property type="entry name" value="Pectin_lyase_fold/virulence"/>
</dbReference>
<keyword evidence="2" id="KW-0964">Secreted</keyword>
<dbReference type="InterPro" id="IPR000421">
    <property type="entry name" value="FA58C"/>
</dbReference>
<dbReference type="PROSITE" id="PS50022">
    <property type="entry name" value="FA58C_3"/>
    <property type="match status" value="2"/>
</dbReference>
<dbReference type="Pfam" id="PF22633">
    <property type="entry name" value="F5_F8_type_C_2"/>
    <property type="match status" value="1"/>
</dbReference>
<dbReference type="Gene3D" id="2.60.120.560">
    <property type="entry name" value="Exo-inulinase, domain 1"/>
    <property type="match status" value="1"/>
</dbReference>
<evidence type="ECO:0000259" key="7">
    <source>
        <dbReference type="PROSITE" id="PS50853"/>
    </source>
</evidence>
<feature type="signal peptide" evidence="5">
    <location>
        <begin position="1"/>
        <end position="30"/>
    </location>
</feature>
<dbReference type="InterPro" id="IPR013783">
    <property type="entry name" value="Ig-like_fold"/>
</dbReference>
<reference evidence="9" key="1">
    <citation type="submission" date="2016-10" db="EMBL/GenBank/DDBJ databases">
        <authorList>
            <person name="Varghese N."/>
            <person name="Submissions S."/>
        </authorList>
    </citation>
    <scope>NUCLEOTIDE SEQUENCE [LARGE SCALE GENOMIC DNA]</scope>
    <source>
        <strain evidence="9">CGMCC 1.10223</strain>
    </source>
</reference>
<dbReference type="SUPFAM" id="SSF49785">
    <property type="entry name" value="Galactose-binding domain-like"/>
    <property type="match status" value="2"/>
</dbReference>
<dbReference type="SUPFAM" id="SSF51126">
    <property type="entry name" value="Pectin lyase-like"/>
    <property type="match status" value="1"/>
</dbReference>
<dbReference type="GO" id="GO:0005576">
    <property type="term" value="C:extracellular region"/>
    <property type="evidence" value="ECO:0007669"/>
    <property type="project" value="UniProtKB-SubCell"/>
</dbReference>
<dbReference type="Gene3D" id="2.60.40.1080">
    <property type="match status" value="1"/>
</dbReference>
<dbReference type="InterPro" id="IPR008979">
    <property type="entry name" value="Galactose-bd-like_sf"/>
</dbReference>
<evidence type="ECO:0000259" key="6">
    <source>
        <dbReference type="PROSITE" id="PS50022"/>
    </source>
</evidence>
<dbReference type="EMBL" id="FONN01000001">
    <property type="protein sequence ID" value="SFE11949.1"/>
    <property type="molecule type" value="Genomic_DNA"/>
</dbReference>
<evidence type="ECO:0000256" key="3">
    <source>
        <dbReference type="ARBA" id="ARBA00022729"/>
    </source>
</evidence>
<evidence type="ECO:0000256" key="5">
    <source>
        <dbReference type="SAM" id="SignalP"/>
    </source>
</evidence>
<dbReference type="InterPro" id="IPR003961">
    <property type="entry name" value="FN3_dom"/>
</dbReference>
<feature type="domain" description="Fibronectin type-III" evidence="7">
    <location>
        <begin position="232"/>
        <end position="325"/>
    </location>
</feature>
<proteinExistence type="predicted"/>
<evidence type="ECO:0000313" key="9">
    <source>
        <dbReference type="Proteomes" id="UP000183410"/>
    </source>
</evidence>
<dbReference type="InterPro" id="IPR006626">
    <property type="entry name" value="PbH1"/>
</dbReference>
<dbReference type="InterPro" id="IPR003343">
    <property type="entry name" value="Big_2"/>
</dbReference>
<dbReference type="PANTHER" id="PTHR44170:SF6">
    <property type="entry name" value="CONTACTIN"/>
    <property type="match status" value="1"/>
</dbReference>
<dbReference type="Pfam" id="PF24517">
    <property type="entry name" value="CBM96"/>
    <property type="match status" value="1"/>
</dbReference>
<dbReference type="InterPro" id="IPR036116">
    <property type="entry name" value="FN3_sf"/>
</dbReference>
<feature type="domain" description="Fibronectin type-III" evidence="7">
    <location>
        <begin position="331"/>
        <end position="424"/>
    </location>
</feature>
<accession>A0A1I1XXK7</accession>
<evidence type="ECO:0000256" key="1">
    <source>
        <dbReference type="ARBA" id="ARBA00004613"/>
    </source>
</evidence>
<dbReference type="GO" id="GO:0016020">
    <property type="term" value="C:membrane"/>
    <property type="evidence" value="ECO:0007669"/>
    <property type="project" value="UniProtKB-SubCell"/>
</dbReference>
<dbReference type="CDD" id="cd00063">
    <property type="entry name" value="FN3"/>
    <property type="match status" value="2"/>
</dbReference>
<dbReference type="SMART" id="SM00060">
    <property type="entry name" value="FN3"/>
    <property type="match status" value="2"/>
</dbReference>
<dbReference type="SUPFAM" id="SSF49265">
    <property type="entry name" value="Fibronectin type III"/>
    <property type="match status" value="1"/>
</dbReference>
<dbReference type="InterPro" id="IPR055372">
    <property type="entry name" value="CBM96"/>
</dbReference>
<dbReference type="Pfam" id="PF02368">
    <property type="entry name" value="Big_2"/>
    <property type="match status" value="1"/>
</dbReference>
<feature type="domain" description="F5/8 type C" evidence="6">
    <location>
        <begin position="419"/>
        <end position="555"/>
    </location>
</feature>
<dbReference type="Gene3D" id="2.160.20.10">
    <property type="entry name" value="Single-stranded right-handed beta-helix, Pectin lyase-like"/>
    <property type="match status" value="1"/>
</dbReference>
<gene>
    <name evidence="8" type="ORF">SAMN04487969_101156</name>
</gene>